<accession>A0A9P6T585</accession>
<sequence>MCSVCLVIQLKPHREAERIRAVNLGLIPDPLKPRRLDEALPFFGTCTLMCPEFERHEREYQNNSDRWERYPGTMRIDPLKAVKAFHRPAAGNDQPLPSDVRPPDILKTTLDYLFNELLPQESLFETHGFIRDRTRSIRQDFTLQNERGEIAIECHERIARYHILCLHFLRDKEGVGSYQEQQELEQVRKGELFLLQSLNEFYDDFRGSNRIWPHEAEFRGYYLLTHLRDADAARTIERLPQAIFMDPRLQSALKLHTLAQCSNLTKPPSGRRPASSPATLNGFSRLFKQISQPQTSFLAACILETHFRDIRVAALKSIRSAQSRPYGAHVPLKELARACAMPVEECLVFCDACGLKVTRPPDANDSTVELHNRVAFDGKSLATMQTHSTSQLI</sequence>
<dbReference type="InterPro" id="IPR045107">
    <property type="entry name" value="SAC3/GANP/THP3"/>
</dbReference>
<dbReference type="OrthoDB" id="264795at2759"/>
<dbReference type="Pfam" id="PF03399">
    <property type="entry name" value="SAC3_GANP"/>
    <property type="match status" value="1"/>
</dbReference>
<reference evidence="2" key="1">
    <citation type="submission" date="2013-11" db="EMBL/GenBank/DDBJ databases">
        <title>Genome sequence of the fusiform rust pathogen reveals effectors for host alternation and coevolution with pine.</title>
        <authorList>
            <consortium name="DOE Joint Genome Institute"/>
            <person name="Smith K."/>
            <person name="Pendleton A."/>
            <person name="Kubisiak T."/>
            <person name="Anderson C."/>
            <person name="Salamov A."/>
            <person name="Aerts A."/>
            <person name="Riley R."/>
            <person name="Clum A."/>
            <person name="Lindquist E."/>
            <person name="Ence D."/>
            <person name="Campbell M."/>
            <person name="Kronenberg Z."/>
            <person name="Feau N."/>
            <person name="Dhillon B."/>
            <person name="Hamelin R."/>
            <person name="Burleigh J."/>
            <person name="Smith J."/>
            <person name="Yandell M."/>
            <person name="Nelson C."/>
            <person name="Grigoriev I."/>
            <person name="Davis J."/>
        </authorList>
    </citation>
    <scope>NUCLEOTIDE SEQUENCE</scope>
    <source>
        <strain evidence="2">G11</strain>
    </source>
</reference>
<evidence type="ECO:0000313" key="2">
    <source>
        <dbReference type="EMBL" id="KAG0139240.1"/>
    </source>
</evidence>
<dbReference type="Gene3D" id="1.25.40.990">
    <property type="match status" value="1"/>
</dbReference>
<keyword evidence="3" id="KW-1185">Reference proteome</keyword>
<evidence type="ECO:0000313" key="3">
    <source>
        <dbReference type="Proteomes" id="UP000886653"/>
    </source>
</evidence>
<name>A0A9P6T585_9BASI</name>
<proteinExistence type="predicted"/>
<comment type="caution">
    <text evidence="2">The sequence shown here is derived from an EMBL/GenBank/DDBJ whole genome shotgun (WGS) entry which is preliminary data.</text>
</comment>
<evidence type="ECO:0000259" key="1">
    <source>
        <dbReference type="Pfam" id="PF03399"/>
    </source>
</evidence>
<dbReference type="Proteomes" id="UP000886653">
    <property type="component" value="Unassembled WGS sequence"/>
</dbReference>
<gene>
    <name evidence="2" type="ORF">CROQUDRAFT_55022</name>
</gene>
<protein>
    <recommendedName>
        <fullName evidence="1">SAC3/GANP/THP3 conserved domain-containing protein</fullName>
    </recommendedName>
</protein>
<dbReference type="AlphaFoldDB" id="A0A9P6T585"/>
<feature type="domain" description="SAC3/GANP/THP3 conserved" evidence="1">
    <location>
        <begin position="49"/>
        <end position="358"/>
    </location>
</feature>
<dbReference type="GO" id="GO:0005737">
    <property type="term" value="C:cytoplasm"/>
    <property type="evidence" value="ECO:0007669"/>
    <property type="project" value="TreeGrafter"/>
</dbReference>
<dbReference type="EMBL" id="MU167675">
    <property type="protein sequence ID" value="KAG0139240.1"/>
    <property type="molecule type" value="Genomic_DNA"/>
</dbReference>
<dbReference type="GO" id="GO:0070390">
    <property type="term" value="C:transcription export complex 2"/>
    <property type="evidence" value="ECO:0007669"/>
    <property type="project" value="TreeGrafter"/>
</dbReference>
<dbReference type="GO" id="GO:0006406">
    <property type="term" value="P:mRNA export from nucleus"/>
    <property type="evidence" value="ECO:0007669"/>
    <property type="project" value="TreeGrafter"/>
</dbReference>
<dbReference type="InterPro" id="IPR005062">
    <property type="entry name" value="SAC3/GANP/THP3_conserved"/>
</dbReference>
<organism evidence="2 3">
    <name type="scientific">Cronartium quercuum f. sp. fusiforme G11</name>
    <dbReference type="NCBI Taxonomy" id="708437"/>
    <lineage>
        <taxon>Eukaryota</taxon>
        <taxon>Fungi</taxon>
        <taxon>Dikarya</taxon>
        <taxon>Basidiomycota</taxon>
        <taxon>Pucciniomycotina</taxon>
        <taxon>Pucciniomycetes</taxon>
        <taxon>Pucciniales</taxon>
        <taxon>Coleosporiaceae</taxon>
        <taxon>Cronartium</taxon>
    </lineage>
</organism>
<dbReference type="PANTHER" id="PTHR12436">
    <property type="entry name" value="80 KDA MCM3-ASSOCIATED PROTEIN"/>
    <property type="match status" value="1"/>
</dbReference>
<dbReference type="PANTHER" id="PTHR12436:SF3">
    <property type="entry name" value="GERMINAL-CENTER ASSOCIATED NUCLEAR PROTEIN"/>
    <property type="match status" value="1"/>
</dbReference>